<dbReference type="Proteomes" id="UP000030764">
    <property type="component" value="Unassembled WGS sequence"/>
</dbReference>
<dbReference type="AlphaFoldDB" id="A0A085M1B5"/>
<dbReference type="Gene3D" id="3.30.420.10">
    <property type="entry name" value="Ribonuclease H-like superfamily/Ribonuclease H"/>
    <property type="match status" value="1"/>
</dbReference>
<keyword evidence="3" id="KW-1185">Reference proteome</keyword>
<dbReference type="InterPro" id="IPR036397">
    <property type="entry name" value="RNaseH_sf"/>
</dbReference>
<proteinExistence type="predicted"/>
<dbReference type="EMBL" id="KL367474">
    <property type="protein sequence ID" value="KFD73225.1"/>
    <property type="molecule type" value="Genomic_DNA"/>
</dbReference>
<evidence type="ECO:0000313" key="3">
    <source>
        <dbReference type="Proteomes" id="UP000030764"/>
    </source>
</evidence>
<protein>
    <submittedName>
        <fullName evidence="1">Uncharacterized protein</fullName>
    </submittedName>
</protein>
<dbReference type="EMBL" id="KL363244">
    <property type="protein sequence ID" value="KFD51011.1"/>
    <property type="molecule type" value="Genomic_DNA"/>
</dbReference>
<dbReference type="GO" id="GO:0003676">
    <property type="term" value="F:nucleic acid binding"/>
    <property type="evidence" value="ECO:0007669"/>
    <property type="project" value="InterPro"/>
</dbReference>
<gene>
    <name evidence="1" type="ORF">M513_08052</name>
    <name evidence="2" type="ORF">M514_08052</name>
</gene>
<dbReference type="Proteomes" id="UP000030758">
    <property type="component" value="Unassembled WGS sequence"/>
</dbReference>
<evidence type="ECO:0000313" key="1">
    <source>
        <dbReference type="EMBL" id="KFD51011.1"/>
    </source>
</evidence>
<reference evidence="1 3" key="1">
    <citation type="journal article" date="2014" name="Nat. Genet.">
        <title>Genome and transcriptome of the porcine whipworm Trichuris suis.</title>
        <authorList>
            <person name="Jex A.R."/>
            <person name="Nejsum P."/>
            <person name="Schwarz E.M."/>
            <person name="Hu L."/>
            <person name="Young N.D."/>
            <person name="Hall R.S."/>
            <person name="Korhonen P.K."/>
            <person name="Liao S."/>
            <person name="Thamsborg S."/>
            <person name="Xia J."/>
            <person name="Xu P."/>
            <person name="Wang S."/>
            <person name="Scheerlinck J.P."/>
            <person name="Hofmann A."/>
            <person name="Sternberg P.W."/>
            <person name="Wang J."/>
            <person name="Gasser R.B."/>
        </authorList>
    </citation>
    <scope>NUCLEOTIDE SEQUENCE [LARGE SCALE GENOMIC DNA]</scope>
    <source>
        <strain evidence="2">DCEP-RM93F</strain>
        <strain evidence="1">DCEP-RM93M</strain>
    </source>
</reference>
<sequence>MTSHDLIDEQRLGTFNRCLDYYRLSQQSDPFVDRIFTCDENCCLYSNRKRTAMWMGQRRAVQQFPETRPPPEEGNVVSVVVRQRHRPVQLSRSGKTYHTAHIYSREMEEAYNKLKIMCPTKRSAGKGCLGMDGHLQYSLDLSPTDYDLSCVLTAFPRQMRMVTTIHL</sequence>
<accession>A0A085M1B5</accession>
<organism evidence="1 3">
    <name type="scientific">Trichuris suis</name>
    <name type="common">pig whipworm</name>
    <dbReference type="NCBI Taxonomy" id="68888"/>
    <lineage>
        <taxon>Eukaryota</taxon>
        <taxon>Metazoa</taxon>
        <taxon>Ecdysozoa</taxon>
        <taxon>Nematoda</taxon>
        <taxon>Enoplea</taxon>
        <taxon>Dorylaimia</taxon>
        <taxon>Trichinellida</taxon>
        <taxon>Trichuridae</taxon>
        <taxon>Trichuris</taxon>
    </lineage>
</organism>
<evidence type="ECO:0000313" key="2">
    <source>
        <dbReference type="EMBL" id="KFD73225.1"/>
    </source>
</evidence>
<name>A0A085M1B5_9BILA</name>